<proteinExistence type="predicted"/>
<sequence>MHTGFRFALLLSTLAILAGCASNARVVDAGSAVTFVVVRHAEKAAGDAEDPPLTAEGEARARALADSLAGTDVVAVYSTAFQRTRSTAAPTAAAHGLAVTTYDAKQPTDALAATLRRTHHSGTVLVVGHSNTAPAIAAALCGCDVASMTEAEYGRRMTVHFDDDGDVTLLVAPLPR</sequence>
<dbReference type="InterPro" id="IPR029033">
    <property type="entry name" value="His_PPase_superfam"/>
</dbReference>
<organism evidence="2 3">
    <name type="scientific">Novilysobacter luteus</name>
    <dbReference type="NCBI Taxonomy" id="2822368"/>
    <lineage>
        <taxon>Bacteria</taxon>
        <taxon>Pseudomonadati</taxon>
        <taxon>Pseudomonadota</taxon>
        <taxon>Gammaproteobacteria</taxon>
        <taxon>Lysobacterales</taxon>
        <taxon>Lysobacteraceae</taxon>
        <taxon>Novilysobacter</taxon>
    </lineage>
</organism>
<dbReference type="PROSITE" id="PS51257">
    <property type="entry name" value="PROKAR_LIPOPROTEIN"/>
    <property type="match status" value="1"/>
</dbReference>
<dbReference type="Proteomes" id="UP000680116">
    <property type="component" value="Chromosome"/>
</dbReference>
<dbReference type="InterPro" id="IPR013078">
    <property type="entry name" value="His_Pase_superF_clade-1"/>
</dbReference>
<keyword evidence="3" id="KW-1185">Reference proteome</keyword>
<feature type="signal peptide" evidence="1">
    <location>
        <begin position="1"/>
        <end position="24"/>
    </location>
</feature>
<gene>
    <name evidence="2" type="ORF">LYB30171_01846</name>
</gene>
<feature type="chain" id="PRO_5046179816" description="Histidine phosphatase family protein" evidence="1">
    <location>
        <begin position="25"/>
        <end position="176"/>
    </location>
</feature>
<evidence type="ECO:0008006" key="4">
    <source>
        <dbReference type="Google" id="ProtNLM"/>
    </source>
</evidence>
<name>A0ABM8UGM8_9GAMM</name>
<dbReference type="Gene3D" id="3.40.50.1240">
    <property type="entry name" value="Phosphoglycerate mutase-like"/>
    <property type="match status" value="1"/>
</dbReference>
<protein>
    <recommendedName>
        <fullName evidence="4">Histidine phosphatase family protein</fullName>
    </recommendedName>
</protein>
<dbReference type="SUPFAM" id="SSF53254">
    <property type="entry name" value="Phosphoglycerate mutase-like"/>
    <property type="match status" value="1"/>
</dbReference>
<dbReference type="Pfam" id="PF00300">
    <property type="entry name" value="His_Phos_1"/>
    <property type="match status" value="1"/>
</dbReference>
<evidence type="ECO:0000313" key="3">
    <source>
        <dbReference type="Proteomes" id="UP000680116"/>
    </source>
</evidence>
<dbReference type="RefSeq" id="WP_215218405.1">
    <property type="nucleotide sequence ID" value="NZ_OU015430.1"/>
</dbReference>
<accession>A0ABM8UGM8</accession>
<dbReference type="EMBL" id="OU015430">
    <property type="protein sequence ID" value="CAG4975143.1"/>
    <property type="molecule type" value="Genomic_DNA"/>
</dbReference>
<reference evidence="2 3" key="1">
    <citation type="submission" date="2021-04" db="EMBL/GenBank/DDBJ databases">
        <authorList>
            <person name="Rodrigo-Torres L."/>
            <person name="Arahal R. D."/>
            <person name="Lucena T."/>
        </authorList>
    </citation>
    <scope>NUCLEOTIDE SEQUENCE [LARGE SCALE GENOMIC DNA]</scope>
    <source>
        <strain evidence="2 3">CECT 30171</strain>
    </source>
</reference>
<dbReference type="CDD" id="cd07067">
    <property type="entry name" value="HP_PGM_like"/>
    <property type="match status" value="1"/>
</dbReference>
<evidence type="ECO:0000256" key="1">
    <source>
        <dbReference type="SAM" id="SignalP"/>
    </source>
</evidence>
<keyword evidence="1" id="KW-0732">Signal</keyword>
<dbReference type="SMART" id="SM00855">
    <property type="entry name" value="PGAM"/>
    <property type="match status" value="1"/>
</dbReference>
<evidence type="ECO:0000313" key="2">
    <source>
        <dbReference type="EMBL" id="CAG4975143.1"/>
    </source>
</evidence>